<name>A0A804IIH5_MUSAM</name>
<dbReference type="EnsemblPlants" id="Ma03_t31590.1">
    <property type="protein sequence ID" value="Ma03_p31590.1"/>
    <property type="gene ID" value="Ma03_g31590"/>
</dbReference>
<evidence type="ECO:0000313" key="1">
    <source>
        <dbReference type="EMBL" id="CAG1851853.1"/>
    </source>
</evidence>
<dbReference type="EMBL" id="HG996468">
    <property type="protein sequence ID" value="CAG1851853.1"/>
    <property type="molecule type" value="Genomic_DNA"/>
</dbReference>
<reference evidence="1" key="1">
    <citation type="submission" date="2021-03" db="EMBL/GenBank/DDBJ databases">
        <authorList>
            <consortium name="Genoscope - CEA"/>
            <person name="William W."/>
        </authorList>
    </citation>
    <scope>NUCLEOTIDE SEQUENCE</scope>
    <source>
        <strain evidence="1">Doubled-haploid Pahang</strain>
    </source>
</reference>
<proteinExistence type="predicted"/>
<dbReference type="Proteomes" id="UP000012960">
    <property type="component" value="Unplaced"/>
</dbReference>
<evidence type="ECO:0000313" key="3">
    <source>
        <dbReference type="Proteomes" id="UP000012960"/>
    </source>
</evidence>
<dbReference type="Gramene" id="Ma03_t31590.1">
    <property type="protein sequence ID" value="Ma03_p31590.1"/>
    <property type="gene ID" value="Ma03_g31590"/>
</dbReference>
<accession>A0A804IIH5</accession>
<protein>
    <submittedName>
        <fullName evidence="1">(wild Malaysian banana) hypothetical protein</fullName>
    </submittedName>
</protein>
<keyword evidence="3" id="KW-1185">Reference proteome</keyword>
<dbReference type="InParanoid" id="A0A804IIH5"/>
<evidence type="ECO:0000313" key="2">
    <source>
        <dbReference type="EnsemblPlants" id="Ma03_p31590.1"/>
    </source>
</evidence>
<sequence>MTAVPSTFKIPRVVDALTLQKQSCRNHALQLRLCQLYVEDETFSLRHSRETSNQLWL</sequence>
<organism evidence="2 3">
    <name type="scientific">Musa acuminata subsp. malaccensis</name>
    <name type="common">Wild banana</name>
    <name type="synonym">Musa malaccensis</name>
    <dbReference type="NCBI Taxonomy" id="214687"/>
    <lineage>
        <taxon>Eukaryota</taxon>
        <taxon>Viridiplantae</taxon>
        <taxon>Streptophyta</taxon>
        <taxon>Embryophyta</taxon>
        <taxon>Tracheophyta</taxon>
        <taxon>Spermatophyta</taxon>
        <taxon>Magnoliopsida</taxon>
        <taxon>Liliopsida</taxon>
        <taxon>Zingiberales</taxon>
        <taxon>Musaceae</taxon>
        <taxon>Musa</taxon>
    </lineage>
</organism>
<reference evidence="2" key="2">
    <citation type="submission" date="2021-05" db="UniProtKB">
        <authorList>
            <consortium name="EnsemblPlants"/>
        </authorList>
    </citation>
    <scope>IDENTIFICATION</scope>
    <source>
        <strain evidence="2">subsp. malaccensis</strain>
    </source>
</reference>
<dbReference type="AlphaFoldDB" id="A0A804IIH5"/>
<gene>
    <name evidence="1" type="ORF">GSMUA_187130.1</name>
</gene>